<dbReference type="InterPro" id="IPR034149">
    <property type="entry name" value="TOPRIM_TopoI"/>
</dbReference>
<keyword evidence="9 10" id="KW-0413">Isomerase</keyword>
<accession>A0A1E5Q6X0</accession>
<evidence type="ECO:0000256" key="11">
    <source>
        <dbReference type="SAM" id="MobiDB-lite"/>
    </source>
</evidence>
<dbReference type="Gene3D" id="1.10.460.10">
    <property type="entry name" value="Topoisomerase I, domain 2"/>
    <property type="match status" value="1"/>
</dbReference>
<dbReference type="Gene3D" id="3.40.50.140">
    <property type="match status" value="1"/>
</dbReference>
<evidence type="ECO:0000256" key="8">
    <source>
        <dbReference type="ARBA" id="ARBA00023125"/>
    </source>
</evidence>
<evidence type="ECO:0000256" key="1">
    <source>
        <dbReference type="ARBA" id="ARBA00000213"/>
    </source>
</evidence>
<organism evidence="14 15">
    <name type="scientific">Magnetovibrio blakemorei</name>
    <dbReference type="NCBI Taxonomy" id="28181"/>
    <lineage>
        <taxon>Bacteria</taxon>
        <taxon>Pseudomonadati</taxon>
        <taxon>Pseudomonadota</taxon>
        <taxon>Alphaproteobacteria</taxon>
        <taxon>Rhodospirillales</taxon>
        <taxon>Magnetovibrionaceae</taxon>
        <taxon>Magnetovibrio</taxon>
    </lineage>
</organism>
<dbReference type="Pfam" id="PF13368">
    <property type="entry name" value="Toprim_C_rpt"/>
    <property type="match status" value="3"/>
</dbReference>
<dbReference type="SMART" id="SM00493">
    <property type="entry name" value="TOPRIM"/>
    <property type="match status" value="1"/>
</dbReference>
<dbReference type="CDD" id="cd00186">
    <property type="entry name" value="TOP1Ac"/>
    <property type="match status" value="1"/>
</dbReference>
<dbReference type="Proteomes" id="UP000095347">
    <property type="component" value="Unassembled WGS sequence"/>
</dbReference>
<keyword evidence="4" id="KW-0863">Zinc-finger</keyword>
<dbReference type="InterPro" id="IPR013825">
    <property type="entry name" value="Topo_IA_cen_sub2"/>
</dbReference>
<comment type="similarity">
    <text evidence="2 10">Belongs to the type IA topoisomerase family.</text>
</comment>
<dbReference type="GO" id="GO:0003917">
    <property type="term" value="F:DNA topoisomerase type I (single strand cut, ATP-independent) activity"/>
    <property type="evidence" value="ECO:0007669"/>
    <property type="project" value="UniProtKB-UniRule"/>
</dbReference>
<dbReference type="SMART" id="SM00436">
    <property type="entry name" value="TOP1Bc"/>
    <property type="match status" value="1"/>
</dbReference>
<dbReference type="STRING" id="28181.BEN30_11210"/>
<feature type="site" description="Interaction with DNA" evidence="10">
    <location>
        <position position="31"/>
    </location>
</feature>
<feature type="site" description="Interaction with DNA" evidence="10">
    <location>
        <position position="305"/>
    </location>
</feature>
<dbReference type="Gene3D" id="3.30.65.10">
    <property type="entry name" value="Bacterial Topoisomerase I, domain 1"/>
    <property type="match status" value="1"/>
</dbReference>
<dbReference type="PANTHER" id="PTHR42785">
    <property type="entry name" value="DNA TOPOISOMERASE, TYPE IA, CORE"/>
    <property type="match status" value="1"/>
</dbReference>
<evidence type="ECO:0000256" key="9">
    <source>
        <dbReference type="ARBA" id="ARBA00023235"/>
    </source>
</evidence>
<evidence type="ECO:0000313" key="15">
    <source>
        <dbReference type="Proteomes" id="UP000095347"/>
    </source>
</evidence>
<keyword evidence="15" id="KW-1185">Reference proteome</keyword>
<proteinExistence type="inferred from homology"/>
<comment type="subunit">
    <text evidence="10">Monomer.</text>
</comment>
<evidence type="ECO:0000259" key="13">
    <source>
        <dbReference type="PROSITE" id="PS52039"/>
    </source>
</evidence>
<feature type="compositionally biased region" description="Basic residues" evidence="11">
    <location>
        <begin position="854"/>
        <end position="879"/>
    </location>
</feature>
<dbReference type="EC" id="5.6.2.1" evidence="10"/>
<keyword evidence="7 10" id="KW-0799">Topoisomerase</keyword>
<dbReference type="OrthoDB" id="9804262at2"/>
<dbReference type="GO" id="GO:0006265">
    <property type="term" value="P:DNA topological change"/>
    <property type="evidence" value="ECO:0007669"/>
    <property type="project" value="UniProtKB-UniRule"/>
</dbReference>
<dbReference type="InterPro" id="IPR013824">
    <property type="entry name" value="Topo_IA_cen_sub1"/>
</dbReference>
<dbReference type="PROSITE" id="PS00396">
    <property type="entry name" value="TOPO_IA_1"/>
    <property type="match status" value="1"/>
</dbReference>
<dbReference type="InterPro" id="IPR025589">
    <property type="entry name" value="Toprim_C_rpt"/>
</dbReference>
<sequence length="887" mass="98601">MHVVVVESPAKAKTINKYLGPEFKVLASYGHIRDLPSKDGSVRPDEDFAMDWEIDARSAKQVKEIADAMKGADGLYLATDPDREGEAIAWHVREVLDKKKLLKDKTVKRVVFNEITKTAILEAFSHPRELDDELVDAYMARRALDYLVGFTLSPVLWRKLPGSRSAGRVQSVALRLLCERETEIEAFRPQEYWSVDSQFDTGKGILVQAHLTHLNGDKLDKMSLKTEADAKRAQAAIESGPFSVAKIEKKKTRRNPPPPFTTSTLQQDAARKLHFSAKKTMQVAQRLYEGVNIGGETVGLITYMRTDGVTMAGEAMHACRALISKSYGEAYLPDQPRVYKTKAKNAQEAHEAIRPTDVTRKPKDMSGHLDADQMKLYDLIWKRTLACQMEPVVLDQVAVDIAQAEHTVVMRATGSMIAFDGFYRVYSEARDDDVVTDDNDSEDGRILPDMTEGQALKLNEVLPEQHFTQPPPRFSEASLVKKLEELGIGRPSTYASIISVLQDRNYVTLDKRRFFPEDRGRLVTTFLTSFFERYVEYGFTADLEEKLDDISGGRIAWKTVLEEFWRNFSAAVEGIKELRVREVLDTLDEVLAPHFFPAPENENDADPRKCPTCGDGRLSLKLGKFGAFIGCSHYPECRFTRPLVSPGNGDGDPAIAELESGPKVLGTDPATNLEVSLRKGPYGVYVQLGDIDPEDKKFKPKRSSLPTGESPAELTFERALGLLSLPRKIGPHPEDQQMISAGMGRFGPYLQYAGMYVSLKEDDPVHVGLNRAVTLIAESGKSPPLEVGKHPDDKKPILLKVGRWGPFITHGRDRANLPKDLDKDNLTLEKAIELINAKAKPKKAPKKAAEKKPAAKKPAAKKPAAKKTAAKKKPAAKKKAASEEATS</sequence>
<reference evidence="15" key="1">
    <citation type="submission" date="2016-07" db="EMBL/GenBank/DDBJ databases">
        <authorList>
            <person name="Florea S."/>
            <person name="Webb J.S."/>
            <person name="Jaromczyk J."/>
            <person name="Schardl C.L."/>
        </authorList>
    </citation>
    <scope>NUCLEOTIDE SEQUENCE [LARGE SCALE GENOMIC DNA]</scope>
    <source>
        <strain evidence="15">MV-1</strain>
    </source>
</reference>
<dbReference type="InterPro" id="IPR028612">
    <property type="entry name" value="Topoisom_1_IA"/>
</dbReference>
<feature type="site" description="Interaction with DNA" evidence="10">
    <location>
        <position position="504"/>
    </location>
</feature>
<feature type="site" description="Interaction with DNA" evidence="10">
    <location>
        <position position="145"/>
    </location>
</feature>
<dbReference type="Pfam" id="PF01131">
    <property type="entry name" value="Topoisom_bac"/>
    <property type="match status" value="1"/>
</dbReference>
<feature type="site" description="Interaction with DNA" evidence="10">
    <location>
        <position position="157"/>
    </location>
</feature>
<name>A0A1E5Q6X0_9PROT</name>
<dbReference type="GO" id="GO:0003677">
    <property type="term" value="F:DNA binding"/>
    <property type="evidence" value="ECO:0007669"/>
    <property type="project" value="UniProtKB-KW"/>
</dbReference>
<dbReference type="PRINTS" id="PR00417">
    <property type="entry name" value="PRTPISMRASEI"/>
</dbReference>
<dbReference type="SUPFAM" id="SSF56712">
    <property type="entry name" value="Prokaryotic type I DNA topoisomerase"/>
    <property type="match status" value="1"/>
</dbReference>
<dbReference type="PROSITE" id="PS52039">
    <property type="entry name" value="TOPO_IA_2"/>
    <property type="match status" value="1"/>
</dbReference>
<dbReference type="NCBIfam" id="TIGR01051">
    <property type="entry name" value="topA_bact"/>
    <property type="match status" value="1"/>
</dbReference>
<dbReference type="SUPFAM" id="SSF57783">
    <property type="entry name" value="Zinc beta-ribbon"/>
    <property type="match status" value="1"/>
</dbReference>
<evidence type="ECO:0000259" key="12">
    <source>
        <dbReference type="PROSITE" id="PS50880"/>
    </source>
</evidence>
<dbReference type="HAMAP" id="MF_00952">
    <property type="entry name" value="Topoisom_1_prok"/>
    <property type="match status" value="1"/>
</dbReference>
<evidence type="ECO:0000256" key="7">
    <source>
        <dbReference type="ARBA" id="ARBA00023029"/>
    </source>
</evidence>
<dbReference type="InterPro" id="IPR023406">
    <property type="entry name" value="Topo_IA_AS"/>
</dbReference>
<dbReference type="PROSITE" id="PS50880">
    <property type="entry name" value="TOPRIM"/>
    <property type="match status" value="1"/>
</dbReference>
<evidence type="ECO:0000256" key="6">
    <source>
        <dbReference type="ARBA" id="ARBA00022842"/>
    </source>
</evidence>
<evidence type="ECO:0000256" key="4">
    <source>
        <dbReference type="ARBA" id="ARBA00022771"/>
    </source>
</evidence>
<keyword evidence="6" id="KW-0460">Magnesium</keyword>
<dbReference type="SMART" id="SM00437">
    <property type="entry name" value="TOP1Ac"/>
    <property type="match status" value="1"/>
</dbReference>
<dbReference type="AlphaFoldDB" id="A0A1E5Q6X0"/>
<dbReference type="InterPro" id="IPR003601">
    <property type="entry name" value="Topo_IA_2"/>
</dbReference>
<feature type="domain" description="Toprim" evidence="12">
    <location>
        <begin position="1"/>
        <end position="117"/>
    </location>
</feature>
<dbReference type="InterPro" id="IPR005733">
    <property type="entry name" value="TopoI_bac-type"/>
</dbReference>
<dbReference type="Pfam" id="PF01396">
    <property type="entry name" value="Zn_ribbon_Top1"/>
    <property type="match status" value="1"/>
</dbReference>
<dbReference type="GO" id="GO:0008270">
    <property type="term" value="F:zinc ion binding"/>
    <property type="evidence" value="ECO:0007669"/>
    <property type="project" value="UniProtKB-KW"/>
</dbReference>
<evidence type="ECO:0000256" key="2">
    <source>
        <dbReference type="ARBA" id="ARBA00009446"/>
    </source>
</evidence>
<evidence type="ECO:0000256" key="5">
    <source>
        <dbReference type="ARBA" id="ARBA00022833"/>
    </source>
</evidence>
<comment type="caution">
    <text evidence="10">Lacks conserved residue(s) required for the propagation of feature annotation.</text>
</comment>
<dbReference type="InterPro" id="IPR003602">
    <property type="entry name" value="Topo_IA_DNA-bd_dom"/>
</dbReference>
<feature type="region of interest" description="Disordered" evidence="11">
    <location>
        <begin position="834"/>
        <end position="887"/>
    </location>
</feature>
<feature type="active site" description="O-(5'-phospho-DNA)-tyrosine intermediate" evidence="10">
    <location>
        <position position="303"/>
    </location>
</feature>
<feature type="site" description="Interaction with DNA" evidence="10">
    <location>
        <position position="141"/>
    </location>
</feature>
<feature type="region of interest" description="Interaction with DNA" evidence="10">
    <location>
        <begin position="165"/>
        <end position="170"/>
    </location>
</feature>
<comment type="function">
    <text evidence="10">Releases the supercoiling and torsional tension of DNA, which is introduced during the DNA replication and transcription, by transiently cleaving and rejoining one strand of the DNA duplex. Introduces a single-strand break via transesterification at a target site in duplex DNA. The scissile phosphodiester is attacked by the catalytic tyrosine of the enzyme, resulting in the formation of a DNA-(5'-phosphotyrosyl)-enzyme intermediate and the expulsion of a 3'-OH DNA strand. The free DNA strand then undergoes passage around the unbroken strand, thus removing DNA supercoils. Finally, in the religation step, the DNA 3'-OH attacks the covalent intermediate to expel the active-site tyrosine and restore the DNA phosphodiester backbone.</text>
</comment>
<protein>
    <recommendedName>
        <fullName evidence="10">DNA topoisomerase 1</fullName>
        <ecNumber evidence="10">5.6.2.1</ecNumber>
    </recommendedName>
    <alternativeName>
        <fullName evidence="10">DNA topoisomerase I</fullName>
    </alternativeName>
</protein>
<dbReference type="InterPro" id="IPR023405">
    <property type="entry name" value="Topo_IA_core_domain"/>
</dbReference>
<dbReference type="GO" id="GO:0005694">
    <property type="term" value="C:chromosome"/>
    <property type="evidence" value="ECO:0007669"/>
    <property type="project" value="InterPro"/>
</dbReference>
<dbReference type="InterPro" id="IPR013498">
    <property type="entry name" value="Topo_IA_Znf"/>
</dbReference>
<keyword evidence="5" id="KW-0862">Zinc</keyword>
<feature type="domain" description="Topo IA-type catalytic" evidence="13">
    <location>
        <begin position="131"/>
        <end position="572"/>
    </location>
</feature>
<evidence type="ECO:0000256" key="3">
    <source>
        <dbReference type="ARBA" id="ARBA00022723"/>
    </source>
</evidence>
<evidence type="ECO:0000313" key="14">
    <source>
        <dbReference type="EMBL" id="OEJ66793.1"/>
    </source>
</evidence>
<dbReference type="Pfam" id="PF01751">
    <property type="entry name" value="Toprim"/>
    <property type="match status" value="1"/>
</dbReference>
<dbReference type="RefSeq" id="WP_069958169.1">
    <property type="nucleotide sequence ID" value="NZ_MCGG01000028.1"/>
</dbReference>
<dbReference type="PANTHER" id="PTHR42785:SF1">
    <property type="entry name" value="DNA TOPOISOMERASE"/>
    <property type="match status" value="1"/>
</dbReference>
<comment type="catalytic activity">
    <reaction evidence="1 10">
        <text>ATP-independent breakage of single-stranded DNA, followed by passage and rejoining.</text>
        <dbReference type="EC" id="5.6.2.1"/>
    </reaction>
</comment>
<dbReference type="InterPro" id="IPR000380">
    <property type="entry name" value="Topo_IA"/>
</dbReference>
<dbReference type="InterPro" id="IPR013497">
    <property type="entry name" value="Topo_IA_cen"/>
</dbReference>
<dbReference type="EMBL" id="MCGG01000028">
    <property type="protein sequence ID" value="OEJ66793.1"/>
    <property type="molecule type" value="Genomic_DNA"/>
</dbReference>
<feature type="site" description="Interaction with DNA" evidence="10">
    <location>
        <position position="142"/>
    </location>
</feature>
<dbReference type="InterPro" id="IPR013826">
    <property type="entry name" value="Topo_IA_cen_sub3"/>
</dbReference>
<gene>
    <name evidence="10" type="primary">topA</name>
    <name evidence="14" type="ORF">BEN30_11210</name>
</gene>
<dbReference type="Gene3D" id="1.10.290.10">
    <property type="entry name" value="Topoisomerase I, domain 4"/>
    <property type="match status" value="1"/>
</dbReference>
<dbReference type="CDD" id="cd03363">
    <property type="entry name" value="TOPRIM_TopoIA_TopoI"/>
    <property type="match status" value="1"/>
</dbReference>
<dbReference type="InterPro" id="IPR006171">
    <property type="entry name" value="TOPRIM_dom"/>
</dbReference>
<comment type="caution">
    <text evidence="14">The sequence shown here is derived from an EMBL/GenBank/DDBJ whole genome shotgun (WGS) entry which is preliminary data.</text>
</comment>
<dbReference type="Gene3D" id="2.70.20.10">
    <property type="entry name" value="Topoisomerase I, domain 3"/>
    <property type="match status" value="1"/>
</dbReference>
<keyword evidence="3" id="KW-0479">Metal-binding</keyword>
<keyword evidence="8 10" id="KW-0238">DNA-binding</keyword>
<evidence type="ECO:0000256" key="10">
    <source>
        <dbReference type="HAMAP-Rule" id="MF_00952"/>
    </source>
</evidence>